<dbReference type="WormBase" id="F59D12.5">
    <property type="protein sequence ID" value="CE19909"/>
    <property type="gene ID" value="WBGene00010332"/>
</dbReference>
<dbReference type="CTD" id="186619"/>
<dbReference type="eggNOG" id="ENOG502TI0G">
    <property type="taxonomic scope" value="Eukaryota"/>
</dbReference>
<evidence type="ECO:0000313" key="2">
    <source>
        <dbReference type="Proteomes" id="UP000001940"/>
    </source>
</evidence>
<dbReference type="GeneID" id="186619"/>
<dbReference type="OMA" id="IRMDVQV"/>
<dbReference type="HOGENOM" id="CLU_1733114_0_0_1"/>
<reference evidence="1 2" key="1">
    <citation type="journal article" date="1998" name="Science">
        <title>Genome sequence of the nematode C. elegans: a platform for investigating biology.</title>
        <authorList>
            <consortium name="The C. elegans sequencing consortium"/>
            <person name="Sulson J.E."/>
            <person name="Waterston R."/>
        </authorList>
    </citation>
    <scope>NUCLEOTIDE SEQUENCE [LARGE SCALE GENOMIC DNA]</scope>
    <source>
        <strain evidence="1 2">Bristol N2</strain>
    </source>
</reference>
<dbReference type="EMBL" id="BX284606">
    <property type="protein sequence ID" value="CAB04543.1"/>
    <property type="molecule type" value="Genomic_DNA"/>
</dbReference>
<dbReference type="RefSeq" id="NP_510578.1">
    <property type="nucleotide sequence ID" value="NM_078177.1"/>
</dbReference>
<evidence type="ECO:0000313" key="1">
    <source>
        <dbReference type="EMBL" id="CAB04543.1"/>
    </source>
</evidence>
<dbReference type="PeptideAtlas" id="G5EE63"/>
<dbReference type="Bgee" id="WBGene00010332">
    <property type="expression patterns" value="Expressed in embryo and 3 other cell types or tissues"/>
</dbReference>
<dbReference type="InParanoid" id="G5EE63"/>
<dbReference type="Proteomes" id="UP000001940">
    <property type="component" value="Chromosome X"/>
</dbReference>
<evidence type="ECO:0000313" key="3">
    <source>
        <dbReference type="WormBase" id="F59D12.5"/>
    </source>
</evidence>
<dbReference type="OrthoDB" id="5808003at2759"/>
<organism evidence="1 2">
    <name type="scientific">Caenorhabditis elegans</name>
    <dbReference type="NCBI Taxonomy" id="6239"/>
    <lineage>
        <taxon>Eukaryota</taxon>
        <taxon>Metazoa</taxon>
        <taxon>Ecdysozoa</taxon>
        <taxon>Nematoda</taxon>
        <taxon>Chromadorea</taxon>
        <taxon>Rhabditida</taxon>
        <taxon>Rhabditina</taxon>
        <taxon>Rhabditomorpha</taxon>
        <taxon>Rhabditoidea</taxon>
        <taxon>Rhabditidae</taxon>
        <taxon>Peloderinae</taxon>
        <taxon>Caenorhabditis</taxon>
    </lineage>
</organism>
<dbReference type="PaxDb" id="6239-F59D12.5"/>
<keyword evidence="4" id="KW-1267">Proteomics identification</keyword>
<accession>G5EE63</accession>
<protein>
    <submittedName>
        <fullName evidence="1">COMM domain-containing protein</fullName>
    </submittedName>
</protein>
<sequence length="157" mass="17834">MESAVLYTCAEMGIIHRLGRQFPAPHHLVFIEEIMSHKNTSLALEKNPLETTDFEENGLKSLVNLQEFFRRLHNVIERGSFMSAAIRMDVQVSTRVLDTAPKVTYNMSLSTQNWDKKLEVAPAVVNKLLDDLQKAKLAFRQVEYAGDPLVEEESTSN</sequence>
<keyword evidence="2" id="KW-1185">Reference proteome</keyword>
<dbReference type="AlphaFoldDB" id="G5EE63"/>
<dbReference type="AGR" id="WB:WBGene00010332"/>
<proteinExistence type="evidence at protein level"/>
<dbReference type="PIR" id="T23000">
    <property type="entry name" value="T23000"/>
</dbReference>
<evidence type="ECO:0007829" key="4">
    <source>
        <dbReference type="PeptideAtlas" id="G5EE63"/>
    </source>
</evidence>
<name>G5EE63_CAEEL</name>
<gene>
    <name evidence="1" type="ORF">CELE_F59D12.5</name>
    <name evidence="1 3" type="ORF">F59D12.5</name>
</gene>
<dbReference type="FunCoup" id="G5EE63">
    <property type="interactions" value="1401"/>
</dbReference>
<dbReference type="KEGG" id="cel:CELE_F59D12.5"/>